<dbReference type="InterPro" id="IPR001362">
    <property type="entry name" value="Glyco_hydro_32"/>
</dbReference>
<dbReference type="SUPFAM" id="SSF75005">
    <property type="entry name" value="Arabinanase/levansucrase/invertase"/>
    <property type="match status" value="1"/>
</dbReference>
<keyword evidence="9" id="KW-1185">Reference proteome</keyword>
<dbReference type="EMBL" id="CP042436">
    <property type="protein sequence ID" value="QEC63243.1"/>
    <property type="molecule type" value="Genomic_DNA"/>
</dbReference>
<feature type="domain" description="Glycosyl hydrolase family 32 N-terminal" evidence="6">
    <location>
        <begin position="34"/>
        <end position="334"/>
    </location>
</feature>
<dbReference type="Gene3D" id="2.60.120.560">
    <property type="entry name" value="Exo-inulinase, domain 1"/>
    <property type="match status" value="1"/>
</dbReference>
<proteinExistence type="inferred from homology"/>
<dbReference type="SUPFAM" id="SSF49899">
    <property type="entry name" value="Concanavalin A-like lectins/glucanases"/>
    <property type="match status" value="1"/>
</dbReference>
<dbReference type="InterPro" id="IPR013148">
    <property type="entry name" value="Glyco_hydro_32_N"/>
</dbReference>
<protein>
    <submittedName>
        <fullName evidence="8">Glycoside hydrolase family 32 protein</fullName>
    </submittedName>
</protein>
<dbReference type="RefSeq" id="WP_147031819.1">
    <property type="nucleotide sequence ID" value="NZ_CP042436.1"/>
</dbReference>
<dbReference type="PANTHER" id="PTHR42800">
    <property type="entry name" value="EXOINULINASE INUD (AFU_ORTHOLOGUE AFUA_5G00480)"/>
    <property type="match status" value="1"/>
</dbReference>
<dbReference type="InterPro" id="IPR023296">
    <property type="entry name" value="Glyco_hydro_beta-prop_sf"/>
</dbReference>
<evidence type="ECO:0000313" key="8">
    <source>
        <dbReference type="EMBL" id="QEC63243.1"/>
    </source>
</evidence>
<dbReference type="CDD" id="cd18622">
    <property type="entry name" value="GH32_Inu-like"/>
    <property type="match status" value="1"/>
</dbReference>
<dbReference type="PROSITE" id="PS00609">
    <property type="entry name" value="GLYCOSYL_HYDROL_F32"/>
    <property type="match status" value="1"/>
</dbReference>
<evidence type="ECO:0000313" key="9">
    <source>
        <dbReference type="Proteomes" id="UP000321479"/>
    </source>
</evidence>
<evidence type="ECO:0000256" key="5">
    <source>
        <dbReference type="SAM" id="SignalP"/>
    </source>
</evidence>
<gene>
    <name evidence="8" type="ORF">FRZ54_11850</name>
</gene>
<evidence type="ECO:0000256" key="3">
    <source>
        <dbReference type="ARBA" id="ARBA00023295"/>
    </source>
</evidence>
<dbReference type="OrthoDB" id="9759709at2"/>
<sequence>MIKRTIFLFTVLSIITSSAFGQKAYHEQYRPQIHFSPQAHWMNDPNGLVFYKGVYHLFYQYYPKATVWGPMHWGHATSTDLVHWNNKPIALYPDSLGLIFSGSAVVDVNNTSGLGKNGQAALIAIFTHHDQAKEKDGKNDTENESMAYSNDGGNTWTKYAHNPVLKNPGISDFRDPKVSWYAPDKKWIMTLATKDRITFYSSPNLKDWTKESEFGETLGAHGGVWECPDLFPMTAADGKRIWVLIVNINPGGPQGGSATQYFTGDFDGKTFRPNNTATRWIDQGTDEYAGVTWSNTGNRRIFLGWMSNWNYATSVPTKAWRSAMTVPRELKLVRVDSAYYVASQPVKELGNLKDETKALPAIAVKGEVNITKMLNRSDNQFQLNLSAKQLKSFSITLSNGAGEKLIIGFDEKENSWFVDRSHAGESGFNKDFAGRFAVKRIANTAGTDVTLIVDAASVELFADKGLTVMTSIFFPKKPLSNISISSADGFSASGISYSQLKSIWP</sequence>
<dbReference type="InterPro" id="IPR018053">
    <property type="entry name" value="Glyco_hydro_32_AS"/>
</dbReference>
<dbReference type="GO" id="GO:0005987">
    <property type="term" value="P:sucrose catabolic process"/>
    <property type="evidence" value="ECO:0007669"/>
    <property type="project" value="TreeGrafter"/>
</dbReference>
<evidence type="ECO:0000259" key="7">
    <source>
        <dbReference type="Pfam" id="PF08244"/>
    </source>
</evidence>
<dbReference type="KEGG" id="mgin:FRZ54_11850"/>
<evidence type="ECO:0000256" key="1">
    <source>
        <dbReference type="ARBA" id="ARBA00009902"/>
    </source>
</evidence>
<dbReference type="PANTHER" id="PTHR42800:SF1">
    <property type="entry name" value="EXOINULINASE INUD (AFU_ORTHOLOGUE AFUA_5G00480)"/>
    <property type="match status" value="1"/>
</dbReference>
<dbReference type="Pfam" id="PF08244">
    <property type="entry name" value="Glyco_hydro_32C"/>
    <property type="match status" value="1"/>
</dbReference>
<feature type="chain" id="PRO_5022985567" evidence="5">
    <location>
        <begin position="20"/>
        <end position="505"/>
    </location>
</feature>
<dbReference type="AlphaFoldDB" id="A0A5B8UWA6"/>
<dbReference type="GO" id="GO:0004575">
    <property type="term" value="F:sucrose alpha-glucosidase activity"/>
    <property type="evidence" value="ECO:0007669"/>
    <property type="project" value="TreeGrafter"/>
</dbReference>
<evidence type="ECO:0000259" key="6">
    <source>
        <dbReference type="Pfam" id="PF00251"/>
    </source>
</evidence>
<dbReference type="GO" id="GO:0005737">
    <property type="term" value="C:cytoplasm"/>
    <property type="evidence" value="ECO:0007669"/>
    <property type="project" value="TreeGrafter"/>
</dbReference>
<comment type="similarity">
    <text evidence="1 4">Belongs to the glycosyl hydrolase 32 family.</text>
</comment>
<dbReference type="Gene3D" id="2.115.10.20">
    <property type="entry name" value="Glycosyl hydrolase domain, family 43"/>
    <property type="match status" value="1"/>
</dbReference>
<keyword evidence="3 4" id="KW-0326">Glycosidase</keyword>
<dbReference type="InterPro" id="IPR013320">
    <property type="entry name" value="ConA-like_dom_sf"/>
</dbReference>
<reference evidence="8 9" key="1">
    <citation type="journal article" date="2017" name="Curr. Microbiol.">
        <title>Mucilaginibacter ginsenosidivorans sp. nov., Isolated from Soil of Ginseng Field.</title>
        <authorList>
            <person name="Kim M.M."/>
            <person name="Siddiqi M.Z."/>
            <person name="Im W.T."/>
        </authorList>
    </citation>
    <scope>NUCLEOTIDE SEQUENCE [LARGE SCALE GENOMIC DNA]</scope>
    <source>
        <strain evidence="8 9">Gsoil 3017</strain>
    </source>
</reference>
<name>A0A5B8UWA6_9SPHI</name>
<evidence type="ECO:0000256" key="2">
    <source>
        <dbReference type="ARBA" id="ARBA00022801"/>
    </source>
</evidence>
<dbReference type="Proteomes" id="UP000321479">
    <property type="component" value="Chromosome"/>
</dbReference>
<organism evidence="8 9">
    <name type="scientific">Mucilaginibacter ginsenosidivorans</name>
    <dbReference type="NCBI Taxonomy" id="398053"/>
    <lineage>
        <taxon>Bacteria</taxon>
        <taxon>Pseudomonadati</taxon>
        <taxon>Bacteroidota</taxon>
        <taxon>Sphingobacteriia</taxon>
        <taxon>Sphingobacteriales</taxon>
        <taxon>Sphingobacteriaceae</taxon>
        <taxon>Mucilaginibacter</taxon>
    </lineage>
</organism>
<keyword evidence="2 4" id="KW-0378">Hydrolase</keyword>
<accession>A0A5B8UWA6</accession>
<feature type="domain" description="Glycosyl hydrolase family 32 C-terminal" evidence="7">
    <location>
        <begin position="378"/>
        <end position="491"/>
    </location>
</feature>
<dbReference type="SMART" id="SM00640">
    <property type="entry name" value="Glyco_32"/>
    <property type="match status" value="1"/>
</dbReference>
<keyword evidence="5" id="KW-0732">Signal</keyword>
<feature type="signal peptide" evidence="5">
    <location>
        <begin position="1"/>
        <end position="19"/>
    </location>
</feature>
<dbReference type="InterPro" id="IPR013189">
    <property type="entry name" value="Glyco_hydro_32_C"/>
</dbReference>
<evidence type="ECO:0000256" key="4">
    <source>
        <dbReference type="RuleBase" id="RU362110"/>
    </source>
</evidence>
<dbReference type="Pfam" id="PF00251">
    <property type="entry name" value="Glyco_hydro_32N"/>
    <property type="match status" value="1"/>
</dbReference>